<reference evidence="5" key="1">
    <citation type="journal article" date="2019" name="Int. J. Syst. Evol. Microbiol.">
        <title>The Global Catalogue of Microorganisms (GCM) 10K type strain sequencing project: providing services to taxonomists for standard genome sequencing and annotation.</title>
        <authorList>
            <consortium name="The Broad Institute Genomics Platform"/>
            <consortium name="The Broad Institute Genome Sequencing Center for Infectious Disease"/>
            <person name="Wu L."/>
            <person name="Ma J."/>
        </authorList>
    </citation>
    <scope>NUCLEOTIDE SEQUENCE [LARGE SCALE GENOMIC DNA]</scope>
    <source>
        <strain evidence="5">JCM 16902</strain>
    </source>
</reference>
<organism evidence="4 5">
    <name type="scientific">Kineosporia mesophila</name>
    <dbReference type="NCBI Taxonomy" id="566012"/>
    <lineage>
        <taxon>Bacteria</taxon>
        <taxon>Bacillati</taxon>
        <taxon>Actinomycetota</taxon>
        <taxon>Actinomycetes</taxon>
        <taxon>Kineosporiales</taxon>
        <taxon>Kineosporiaceae</taxon>
        <taxon>Kineosporia</taxon>
    </lineage>
</organism>
<dbReference type="Proteomes" id="UP001501074">
    <property type="component" value="Unassembled WGS sequence"/>
</dbReference>
<proteinExistence type="predicted"/>
<gene>
    <name evidence="4" type="ORF">GCM10022223_64660</name>
</gene>
<evidence type="ECO:0000259" key="3">
    <source>
        <dbReference type="Pfam" id="PF13359"/>
    </source>
</evidence>
<dbReference type="EMBL" id="BAAAZO010000012">
    <property type="protein sequence ID" value="GAA3637060.1"/>
    <property type="molecule type" value="Genomic_DNA"/>
</dbReference>
<name>A0ABP7ANP1_9ACTN</name>
<evidence type="ECO:0000256" key="2">
    <source>
        <dbReference type="ARBA" id="ARBA00022723"/>
    </source>
</evidence>
<sequence>MNVQVIADPAGRLIWASPALPGARHDAGAVRKHAIPATWAAADVTTFADAAHIGAGSAIRAPFRRLRRDPASHLFTRRELSAGQKAVNTSISQMRAPGERADAELKSWRLLRKIRSSPAHTACLVNAVRILIRNS</sequence>
<comment type="caution">
    <text evidence="4">The sequence shown here is derived from an EMBL/GenBank/DDBJ whole genome shotgun (WGS) entry which is preliminary data.</text>
</comment>
<feature type="domain" description="DDE Tnp4" evidence="3">
    <location>
        <begin position="1"/>
        <end position="131"/>
    </location>
</feature>
<dbReference type="Pfam" id="PF13359">
    <property type="entry name" value="DDE_Tnp_4"/>
    <property type="match status" value="1"/>
</dbReference>
<accession>A0ABP7ANP1</accession>
<evidence type="ECO:0000256" key="1">
    <source>
        <dbReference type="ARBA" id="ARBA00001968"/>
    </source>
</evidence>
<protein>
    <recommendedName>
        <fullName evidence="3">DDE Tnp4 domain-containing protein</fullName>
    </recommendedName>
</protein>
<evidence type="ECO:0000313" key="4">
    <source>
        <dbReference type="EMBL" id="GAA3637060.1"/>
    </source>
</evidence>
<keyword evidence="5" id="KW-1185">Reference proteome</keyword>
<keyword evidence="2" id="KW-0479">Metal-binding</keyword>
<comment type="cofactor">
    <cofactor evidence="1">
        <name>a divalent metal cation</name>
        <dbReference type="ChEBI" id="CHEBI:60240"/>
    </cofactor>
</comment>
<dbReference type="InterPro" id="IPR027806">
    <property type="entry name" value="HARBI1_dom"/>
</dbReference>
<evidence type="ECO:0000313" key="5">
    <source>
        <dbReference type="Proteomes" id="UP001501074"/>
    </source>
</evidence>